<dbReference type="InterPro" id="IPR008902">
    <property type="entry name" value="Rhamnosid_concanavalin"/>
</dbReference>
<comment type="caution">
    <text evidence="8">The sequence shown here is derived from an EMBL/GenBank/DDBJ whole genome shotgun (WGS) entry which is preliminary data.</text>
</comment>
<accession>A0ABT6YCJ9</accession>
<dbReference type="PANTHER" id="PTHR33307">
    <property type="entry name" value="ALPHA-RHAMNOSIDASE (EUROFUNG)"/>
    <property type="match status" value="1"/>
</dbReference>
<dbReference type="InterPro" id="IPR035398">
    <property type="entry name" value="Bac_rhamnosid_C"/>
</dbReference>
<feature type="domain" description="Alpha-L-rhamnosidase six-hairpin glycosidase" evidence="6">
    <location>
        <begin position="461"/>
        <end position="803"/>
    </location>
</feature>
<dbReference type="Gene3D" id="2.60.40.10">
    <property type="entry name" value="Immunoglobulins"/>
    <property type="match status" value="1"/>
</dbReference>
<proteinExistence type="predicted"/>
<name>A0ABT6YCJ9_9BACT</name>
<dbReference type="PIRSF" id="PIRSF010631">
    <property type="entry name" value="A-rhamnsds"/>
    <property type="match status" value="1"/>
</dbReference>
<dbReference type="Pfam" id="PF17389">
    <property type="entry name" value="Bac_rhamnosid6H"/>
    <property type="match status" value="1"/>
</dbReference>
<dbReference type="InterPro" id="IPR013783">
    <property type="entry name" value="Ig-like_fold"/>
</dbReference>
<evidence type="ECO:0000313" key="8">
    <source>
        <dbReference type="EMBL" id="MDI9861162.1"/>
    </source>
</evidence>
<comment type="catalytic activity">
    <reaction evidence="1">
        <text>Hydrolysis of terminal non-reducing alpha-L-rhamnose residues in alpha-L-rhamnosides.</text>
        <dbReference type="EC" id="3.2.1.40"/>
    </reaction>
</comment>
<evidence type="ECO:0000259" key="6">
    <source>
        <dbReference type="Pfam" id="PF17389"/>
    </source>
</evidence>
<evidence type="ECO:0000256" key="1">
    <source>
        <dbReference type="ARBA" id="ARBA00001445"/>
    </source>
</evidence>
<dbReference type="InterPro" id="IPR013737">
    <property type="entry name" value="Bac_rhamnosid_N"/>
</dbReference>
<reference evidence="8 9" key="1">
    <citation type="submission" date="2023-05" db="EMBL/GenBank/DDBJ databases">
        <title>Novel species of genus Flectobacillus isolated from stream in China.</title>
        <authorList>
            <person name="Lu H."/>
        </authorList>
    </citation>
    <scope>NUCLEOTIDE SEQUENCE [LARGE SCALE GENOMIC DNA]</scope>
    <source>
        <strain evidence="8 9">KCTC 42575</strain>
    </source>
</reference>
<sequence length="914" mass="104299">MKHYFLLLALLGLLFSSFRKDEKVITVEKVRCEFLQNPEGIDVVQPRLSWQINTNQRAVNQTAYQILVASSQELLAQNQGDLWDSGKINSDETIQVRYAGKALKSRSKCFWKVKVWTNKGESNWSETASFSIGLINYVDWKGRWIGLDRSFAWDNEGQFSRLSARYFRKDFTVKKKLKSATVYIIGLGLYELYLNGQKVGNQVLAPVPTDYNKGVKYNTFDVTNLLQQGANAVGSILGNGRYYTMRQDYKPYKIKTFGYPKMLFNLDLVYEDGSRETIVSDDTWKVTADGPIRCNNEYDGEEYDATKELGKWSQSGYVDTSWLKAQLVQEPGGDHEAQMTANMKVMQTIKPVSLKKLNAQTYILDMGQNMAGWLRLSVQGKKGQKVTLRFAESLQADGSLYVRNLRDAKVTDIYTLKGEGTETWEPRFVYHGFRYVEITGFPTEPKLEQFDGRVVYDDMSDAGKFQSSNTTLNQIFTNAYWGIRSNYKGMPVDCPQRNERQPWLGDRTTGAYGESYLFDNHTLYAKWLDDIEQSQKADGSIPDVAPSFWRYYGDNVTWPATYITIADMLYQQFGDAEPIKKHYPSMKKWAMYMAEKYTENGLITKDKYGDWCVPPESKELIHAKDESRLTDGKLLATATYIRVLQLMQKFAQTTDNLKDVASFSKMETDYKNAFNQAFLKASNYSNGTVTANLLPLVYDIVSAEEKTKVAENLIQTIVQKNNSHISTGVIGTQWLMRGLSNLEKGDLAYTIATQKDYPSWGYMVENGATTIWELWNGNTANPEMNSANHVMLLGDLLIWYYQHLAGIKSRETAYKYIELKSDFPKGLNQVQASYQSIRGTIESQWKKEGNTTTWQVRVPANSKAIIYIPSPDYQNITEGGKAISQYKEIKIMGLSRAYTILEIGSGSYSFEFKI</sequence>
<feature type="domain" description="Alpha-L-rhamnosidase C-terminal" evidence="7">
    <location>
        <begin position="806"/>
        <end position="881"/>
    </location>
</feature>
<evidence type="ECO:0000256" key="3">
    <source>
        <dbReference type="ARBA" id="ARBA00022801"/>
    </source>
</evidence>
<dbReference type="Gene3D" id="1.50.10.10">
    <property type="match status" value="1"/>
</dbReference>
<dbReference type="InterPro" id="IPR008928">
    <property type="entry name" value="6-hairpin_glycosidase_sf"/>
</dbReference>
<dbReference type="Gene3D" id="2.60.120.260">
    <property type="entry name" value="Galactose-binding domain-like"/>
    <property type="match status" value="2"/>
</dbReference>
<dbReference type="EMBL" id="JASHIF010000018">
    <property type="protein sequence ID" value="MDI9861162.1"/>
    <property type="molecule type" value="Genomic_DNA"/>
</dbReference>
<protein>
    <recommendedName>
        <fullName evidence="2">alpha-L-rhamnosidase</fullName>
        <ecNumber evidence="2">3.2.1.40</ecNumber>
    </recommendedName>
</protein>
<dbReference type="Pfam" id="PF05592">
    <property type="entry name" value="Bac_rhamnosid"/>
    <property type="match status" value="1"/>
</dbReference>
<evidence type="ECO:0000259" key="7">
    <source>
        <dbReference type="Pfam" id="PF17390"/>
    </source>
</evidence>
<organism evidence="8 9">
    <name type="scientific">Flectobacillus roseus</name>
    <dbReference type="NCBI Taxonomy" id="502259"/>
    <lineage>
        <taxon>Bacteria</taxon>
        <taxon>Pseudomonadati</taxon>
        <taxon>Bacteroidota</taxon>
        <taxon>Cytophagia</taxon>
        <taxon>Cytophagales</taxon>
        <taxon>Flectobacillaceae</taxon>
        <taxon>Flectobacillus</taxon>
    </lineage>
</organism>
<keyword evidence="3 8" id="KW-0378">Hydrolase</keyword>
<dbReference type="Pfam" id="PF08531">
    <property type="entry name" value="Bac_rhamnosid_N"/>
    <property type="match status" value="1"/>
</dbReference>
<evidence type="ECO:0000313" key="9">
    <source>
        <dbReference type="Proteomes" id="UP001236507"/>
    </source>
</evidence>
<keyword evidence="9" id="KW-1185">Reference proteome</keyword>
<feature type="domain" description="Alpha-L-rhamnosidase concanavalin-like" evidence="4">
    <location>
        <begin position="355"/>
        <end position="456"/>
    </location>
</feature>
<dbReference type="RefSeq" id="WP_283345653.1">
    <property type="nucleotide sequence ID" value="NZ_JASHIF010000018.1"/>
</dbReference>
<gene>
    <name evidence="8" type="ORF">QM524_18235</name>
</gene>
<dbReference type="Proteomes" id="UP001236507">
    <property type="component" value="Unassembled WGS sequence"/>
</dbReference>
<dbReference type="Gene3D" id="2.60.420.10">
    <property type="entry name" value="Maltose phosphorylase, domain 3"/>
    <property type="match status" value="1"/>
</dbReference>
<dbReference type="Pfam" id="PF17390">
    <property type="entry name" value="Bac_rhamnosid_C"/>
    <property type="match status" value="1"/>
</dbReference>
<evidence type="ECO:0000259" key="4">
    <source>
        <dbReference type="Pfam" id="PF05592"/>
    </source>
</evidence>
<evidence type="ECO:0000259" key="5">
    <source>
        <dbReference type="Pfam" id="PF08531"/>
    </source>
</evidence>
<dbReference type="GO" id="GO:0016787">
    <property type="term" value="F:hydrolase activity"/>
    <property type="evidence" value="ECO:0007669"/>
    <property type="project" value="UniProtKB-KW"/>
</dbReference>
<dbReference type="InterPro" id="IPR012341">
    <property type="entry name" value="6hp_glycosidase-like_sf"/>
</dbReference>
<dbReference type="EC" id="3.2.1.40" evidence="2"/>
<evidence type="ECO:0000256" key="2">
    <source>
        <dbReference type="ARBA" id="ARBA00012652"/>
    </source>
</evidence>
<dbReference type="SUPFAM" id="SSF48208">
    <property type="entry name" value="Six-hairpin glycosidases"/>
    <property type="match status" value="1"/>
</dbReference>
<feature type="domain" description="Bacterial alpha-L-rhamnosidase N-terminal" evidence="5">
    <location>
        <begin position="175"/>
        <end position="346"/>
    </location>
</feature>
<dbReference type="InterPro" id="IPR035396">
    <property type="entry name" value="Bac_rhamnosid6H"/>
</dbReference>
<dbReference type="Pfam" id="PF25788">
    <property type="entry name" value="Ig_Rha78A_N"/>
    <property type="match status" value="1"/>
</dbReference>
<dbReference type="InterPro" id="IPR016007">
    <property type="entry name" value="Alpha_rhamnosid"/>
</dbReference>
<dbReference type="PANTHER" id="PTHR33307:SF6">
    <property type="entry name" value="ALPHA-RHAMNOSIDASE (EUROFUNG)-RELATED"/>
    <property type="match status" value="1"/>
</dbReference>